<keyword evidence="7 11" id="KW-0482">Metalloprotease</keyword>
<proteinExistence type="inferred from homology"/>
<evidence type="ECO:0000259" key="12">
    <source>
        <dbReference type="Pfam" id="PF01433"/>
    </source>
</evidence>
<dbReference type="EMBL" id="LATX01002388">
    <property type="protein sequence ID" value="KTB30362.1"/>
    <property type="molecule type" value="Genomic_DNA"/>
</dbReference>
<evidence type="ECO:0000256" key="3">
    <source>
        <dbReference type="ARBA" id="ARBA00022670"/>
    </source>
</evidence>
<dbReference type="GO" id="GO:0042277">
    <property type="term" value="F:peptide binding"/>
    <property type="evidence" value="ECO:0007669"/>
    <property type="project" value="TreeGrafter"/>
</dbReference>
<dbReference type="GO" id="GO:0070006">
    <property type="term" value="F:metalloaminopeptidase activity"/>
    <property type="evidence" value="ECO:0007669"/>
    <property type="project" value="TreeGrafter"/>
</dbReference>
<comment type="cofactor">
    <cofactor evidence="9 11">
        <name>Zn(2+)</name>
        <dbReference type="ChEBI" id="CHEBI:29105"/>
    </cofactor>
    <text evidence="9 11">Binds 1 zinc ion per subunit.</text>
</comment>
<evidence type="ECO:0000256" key="8">
    <source>
        <dbReference type="PIRSR" id="PIRSR634016-1"/>
    </source>
</evidence>
<dbReference type="GO" id="GO:0005615">
    <property type="term" value="C:extracellular space"/>
    <property type="evidence" value="ECO:0007669"/>
    <property type="project" value="TreeGrafter"/>
</dbReference>
<evidence type="ECO:0000256" key="6">
    <source>
        <dbReference type="ARBA" id="ARBA00022833"/>
    </source>
</evidence>
<dbReference type="Pfam" id="PF17900">
    <property type="entry name" value="Peptidase_M1_N"/>
    <property type="match status" value="1"/>
</dbReference>
<feature type="domain" description="Aminopeptidase N-like N-terminal" evidence="14">
    <location>
        <begin position="16"/>
        <end position="218"/>
    </location>
</feature>
<comment type="similarity">
    <text evidence="1 11">Belongs to the peptidase M1 family.</text>
</comment>
<evidence type="ECO:0000256" key="2">
    <source>
        <dbReference type="ARBA" id="ARBA00022438"/>
    </source>
</evidence>
<keyword evidence="5 11" id="KW-0378">Hydrolase</keyword>
<evidence type="ECO:0000313" key="15">
    <source>
        <dbReference type="EMBL" id="KTB30362.1"/>
    </source>
</evidence>
<feature type="active site" description="Proton acceptor" evidence="8">
    <location>
        <position position="330"/>
    </location>
</feature>
<dbReference type="GO" id="GO:0043171">
    <property type="term" value="P:peptide catabolic process"/>
    <property type="evidence" value="ECO:0007669"/>
    <property type="project" value="TreeGrafter"/>
</dbReference>
<dbReference type="Gene3D" id="2.60.40.1730">
    <property type="entry name" value="tricorn interacting facor f3 domain"/>
    <property type="match status" value="1"/>
</dbReference>
<dbReference type="Pfam" id="PF11838">
    <property type="entry name" value="ERAP1_C"/>
    <property type="match status" value="1"/>
</dbReference>
<dbReference type="Pfam" id="PF01433">
    <property type="entry name" value="Peptidase_M1"/>
    <property type="match status" value="1"/>
</dbReference>
<dbReference type="GO" id="GO:0008270">
    <property type="term" value="F:zinc ion binding"/>
    <property type="evidence" value="ECO:0007669"/>
    <property type="project" value="UniProtKB-UniRule"/>
</dbReference>
<dbReference type="FunFam" id="1.10.390.10:FF:000006">
    <property type="entry name" value="Puromycin-sensitive aminopeptidase"/>
    <property type="match status" value="1"/>
</dbReference>
<feature type="domain" description="ERAP1-like C-terminal" evidence="13">
    <location>
        <begin position="588"/>
        <end position="903"/>
    </location>
</feature>
<dbReference type="InterPro" id="IPR024571">
    <property type="entry name" value="ERAP1-like_C_dom"/>
</dbReference>
<dbReference type="InterPro" id="IPR045357">
    <property type="entry name" value="Aminopeptidase_N-like_N"/>
</dbReference>
<evidence type="ECO:0000256" key="5">
    <source>
        <dbReference type="ARBA" id="ARBA00022801"/>
    </source>
</evidence>
<dbReference type="eggNOG" id="KOG1046">
    <property type="taxonomic scope" value="Eukaryota"/>
</dbReference>
<dbReference type="Gene3D" id="1.10.390.10">
    <property type="entry name" value="Neutral Protease Domain 2"/>
    <property type="match status" value="1"/>
</dbReference>
<dbReference type="InterPro" id="IPR034016">
    <property type="entry name" value="M1_APN-typ"/>
</dbReference>
<keyword evidence="2 11" id="KW-0031">Aminopeptidase</keyword>
<reference evidence="15 16" key="1">
    <citation type="submission" date="2015-12" db="EMBL/GenBank/DDBJ databases">
        <title>Draft genome sequence of Moniliophthora roreri, the causal agent of frosty pod rot of cacao.</title>
        <authorList>
            <person name="Aime M.C."/>
            <person name="Diaz-Valderrama J.R."/>
            <person name="Kijpornyongpan T."/>
            <person name="Phillips-Mora W."/>
        </authorList>
    </citation>
    <scope>NUCLEOTIDE SEQUENCE [LARGE SCALE GENOMIC DNA]</scope>
    <source>
        <strain evidence="15 16">MCA 2952</strain>
    </source>
</reference>
<dbReference type="SUPFAM" id="SSF63737">
    <property type="entry name" value="Leukotriene A4 hydrolase N-terminal domain"/>
    <property type="match status" value="1"/>
</dbReference>
<accession>A0A0W0F210</accession>
<name>A0A0W0F210_MONRR</name>
<keyword evidence="6 9" id="KW-0862">Zinc</keyword>
<keyword evidence="3 11" id="KW-0645">Protease</keyword>
<dbReference type="SUPFAM" id="SSF55486">
    <property type="entry name" value="Metalloproteases ('zincins'), catalytic domain"/>
    <property type="match status" value="1"/>
</dbReference>
<dbReference type="InterPro" id="IPR042097">
    <property type="entry name" value="Aminopeptidase_N-like_N_sf"/>
</dbReference>
<feature type="binding site" evidence="9">
    <location>
        <position position="329"/>
    </location>
    <ligand>
        <name>Zn(2+)</name>
        <dbReference type="ChEBI" id="CHEBI:29105"/>
        <note>catalytic</note>
    </ligand>
</feature>
<dbReference type="PANTHER" id="PTHR11533:SF174">
    <property type="entry name" value="PUROMYCIN-SENSITIVE AMINOPEPTIDASE-RELATED"/>
    <property type="match status" value="1"/>
</dbReference>
<evidence type="ECO:0000256" key="9">
    <source>
        <dbReference type="PIRSR" id="PIRSR634016-3"/>
    </source>
</evidence>
<dbReference type="InterPro" id="IPR001930">
    <property type="entry name" value="Peptidase_M1"/>
</dbReference>
<feature type="binding site" evidence="9">
    <location>
        <position position="352"/>
    </location>
    <ligand>
        <name>Zn(2+)</name>
        <dbReference type="ChEBI" id="CHEBI:29105"/>
        <note>catalytic</note>
    </ligand>
</feature>
<dbReference type="PANTHER" id="PTHR11533">
    <property type="entry name" value="PROTEASE M1 ZINC METALLOPROTEASE"/>
    <property type="match status" value="1"/>
</dbReference>
<evidence type="ECO:0000256" key="10">
    <source>
        <dbReference type="PIRSR" id="PIRSR634016-4"/>
    </source>
</evidence>
<dbReference type="InterPro" id="IPR027268">
    <property type="entry name" value="Peptidase_M4/M1_CTD_sf"/>
</dbReference>
<dbReference type="PRINTS" id="PR00756">
    <property type="entry name" value="ALADIPTASE"/>
</dbReference>
<dbReference type="CDD" id="cd09601">
    <property type="entry name" value="M1_APN-Q_like"/>
    <property type="match status" value="1"/>
</dbReference>
<evidence type="ECO:0000256" key="7">
    <source>
        <dbReference type="ARBA" id="ARBA00023049"/>
    </source>
</evidence>
<dbReference type="InterPro" id="IPR014782">
    <property type="entry name" value="Peptidase_M1_dom"/>
</dbReference>
<evidence type="ECO:0000259" key="14">
    <source>
        <dbReference type="Pfam" id="PF17900"/>
    </source>
</evidence>
<dbReference type="Proteomes" id="UP000054988">
    <property type="component" value="Unassembled WGS sequence"/>
</dbReference>
<dbReference type="Gene3D" id="1.25.50.20">
    <property type="match status" value="1"/>
</dbReference>
<sequence>MSSDSSDYRLPKDVTPTHYDLTIRTDLNASKFFGAVDISLKVNEETSVIVLNALKLSIGDVSIATTDGQVFQSMTQFLNEEKERLVFHFPTKFPAGSTAKLRVKFKADLTQSLTGYFRSSWKNQAGEVSFYAQTQFQPTSARRAFPCWDEPALKATFSMNMISAIDTVNLFNMPASSEKSYDSAGDPSGVFTSASAEEKGKDWKITHFETTPIMSTYIVAYANGRFEHLEMMYTSPLTGNAIPLRIYSTTANIHQCQYTLDVTAKALALYEKVFDIEYPLPKLDTLVADDFMGAMENWGLIIGRADIYCVDPENGTVRQKQVTAEVQSHEVAHMWFGNITTMEWWTYLYLNEGFASLCNYNGPVSLSSVSTQHFIKWFLRLSPEWKMPSRFVSSSLNAAFNLDSQLSAHPVEVECPDANKIGQIFDALSYSKAASSKIACHTYVFQSSYLGFARVVLRMLSDHVGEEKFLKGVSTYLKDNLYGSTITKDLWEGISAVTGVDVSKMMDNYITKTKAGYPVLTVIENEIGIHVRQDRFLQTGIAISSENETIWHVPLNIKSMSENGDVNVHKAVLRERESDVVIDTKLPFKLNGSSTGYYRVLYTPERLETLVAEVTKENSPFNESDRLGLLQDVVAFARAGLLGFGSALSTMSEFKQCREYLPWSVIAQEWAKMTSLWWENAHAQDLLNEFGRALFKPIVEELGYNTSPSDSPDMALLRECAIRHALQAGDEGVIHELKSRFHHFMETDDAAIPSDLKELVFIAAVRYGGPAEYDLVRSIIDKASSPTSKSSAIVALCTVQDPELIQETFQYMLEGARVRDVLNFFRGLSQNIKARRRLVEIFTENYDDLYTRHSSGFGIGMLVRMVFGSLSSDVDYRNAQNFFKTRDTSTYSMIVSQCLDFIQANALCIEQSTTDLVRWLERWKA</sequence>
<evidence type="ECO:0000313" key="16">
    <source>
        <dbReference type="Proteomes" id="UP000054988"/>
    </source>
</evidence>
<dbReference type="GO" id="GO:0006508">
    <property type="term" value="P:proteolysis"/>
    <property type="evidence" value="ECO:0007669"/>
    <property type="project" value="UniProtKB-KW"/>
</dbReference>
<dbReference type="Gene3D" id="2.60.40.1910">
    <property type="match status" value="1"/>
</dbReference>
<comment type="caution">
    <text evidence="15">The sequence shown here is derived from an EMBL/GenBank/DDBJ whole genome shotgun (WGS) entry which is preliminary data.</text>
</comment>
<evidence type="ECO:0000259" key="13">
    <source>
        <dbReference type="Pfam" id="PF11838"/>
    </source>
</evidence>
<protein>
    <recommendedName>
        <fullName evidence="11">Aminopeptidase</fullName>
        <ecNumber evidence="11">3.4.11.-</ecNumber>
    </recommendedName>
</protein>
<feature type="site" description="Transition state stabilizer" evidence="10">
    <location>
        <position position="430"/>
    </location>
</feature>
<dbReference type="AlphaFoldDB" id="A0A0W0F210"/>
<keyword evidence="4 9" id="KW-0479">Metal-binding</keyword>
<dbReference type="GO" id="GO:0005737">
    <property type="term" value="C:cytoplasm"/>
    <property type="evidence" value="ECO:0007669"/>
    <property type="project" value="TreeGrafter"/>
</dbReference>
<dbReference type="GO" id="GO:0016020">
    <property type="term" value="C:membrane"/>
    <property type="evidence" value="ECO:0007669"/>
    <property type="project" value="TreeGrafter"/>
</dbReference>
<organism evidence="15 16">
    <name type="scientific">Moniliophthora roreri</name>
    <name type="common">Frosty pod rot fungus</name>
    <name type="synonym">Monilia roreri</name>
    <dbReference type="NCBI Taxonomy" id="221103"/>
    <lineage>
        <taxon>Eukaryota</taxon>
        <taxon>Fungi</taxon>
        <taxon>Dikarya</taxon>
        <taxon>Basidiomycota</taxon>
        <taxon>Agaricomycotina</taxon>
        <taxon>Agaricomycetes</taxon>
        <taxon>Agaricomycetidae</taxon>
        <taxon>Agaricales</taxon>
        <taxon>Marasmiineae</taxon>
        <taxon>Marasmiaceae</taxon>
        <taxon>Moniliophthora</taxon>
    </lineage>
</organism>
<gene>
    <name evidence="15" type="ORF">WG66_17120</name>
</gene>
<feature type="domain" description="Peptidase M1 membrane alanine aminopeptidase" evidence="12">
    <location>
        <begin position="258"/>
        <end position="509"/>
    </location>
</feature>
<evidence type="ECO:0000256" key="4">
    <source>
        <dbReference type="ARBA" id="ARBA00022723"/>
    </source>
</evidence>
<dbReference type="EC" id="3.4.11.-" evidence="11"/>
<feature type="binding site" evidence="9">
    <location>
        <position position="333"/>
    </location>
    <ligand>
        <name>Zn(2+)</name>
        <dbReference type="ChEBI" id="CHEBI:29105"/>
        <note>catalytic</note>
    </ligand>
</feature>
<evidence type="ECO:0000256" key="1">
    <source>
        <dbReference type="ARBA" id="ARBA00010136"/>
    </source>
</evidence>
<evidence type="ECO:0000256" key="11">
    <source>
        <dbReference type="RuleBase" id="RU364040"/>
    </source>
</evidence>
<dbReference type="InterPro" id="IPR050344">
    <property type="entry name" value="Peptidase_M1_aminopeptidases"/>
</dbReference>